<dbReference type="PANTHER" id="PTHR24421">
    <property type="entry name" value="NITRATE/NITRITE SENSOR PROTEIN NARX-RELATED"/>
    <property type="match status" value="1"/>
</dbReference>
<keyword evidence="13" id="KW-1185">Reference proteome</keyword>
<dbReference type="Pfam" id="PF07730">
    <property type="entry name" value="HisKA_3"/>
    <property type="match status" value="1"/>
</dbReference>
<protein>
    <recommendedName>
        <fullName evidence="2">histidine kinase</fullName>
        <ecNumber evidence="2">2.7.13.3</ecNumber>
    </recommendedName>
</protein>
<reference evidence="12" key="2">
    <citation type="submission" date="2020-09" db="EMBL/GenBank/DDBJ databases">
        <authorList>
            <person name="Sun Q."/>
            <person name="Zhou Y."/>
        </authorList>
    </citation>
    <scope>NUCLEOTIDE SEQUENCE</scope>
    <source>
        <strain evidence="12">CGMCC 1.15152</strain>
    </source>
</reference>
<evidence type="ECO:0000256" key="9">
    <source>
        <dbReference type="SAM" id="Phobius"/>
    </source>
</evidence>
<evidence type="ECO:0000259" key="10">
    <source>
        <dbReference type="Pfam" id="PF02518"/>
    </source>
</evidence>
<evidence type="ECO:0000256" key="8">
    <source>
        <dbReference type="ARBA" id="ARBA00023012"/>
    </source>
</evidence>
<feature type="transmembrane region" description="Helical" evidence="9">
    <location>
        <begin position="64"/>
        <end position="83"/>
    </location>
</feature>
<keyword evidence="4" id="KW-0808">Transferase</keyword>
<dbReference type="GO" id="GO:0016020">
    <property type="term" value="C:membrane"/>
    <property type="evidence" value="ECO:0007669"/>
    <property type="project" value="InterPro"/>
</dbReference>
<dbReference type="GO" id="GO:0005524">
    <property type="term" value="F:ATP binding"/>
    <property type="evidence" value="ECO:0007669"/>
    <property type="project" value="UniProtKB-KW"/>
</dbReference>
<keyword evidence="8" id="KW-0902">Two-component regulatory system</keyword>
<keyword evidence="7" id="KW-0067">ATP-binding</keyword>
<keyword evidence="9" id="KW-0812">Transmembrane</keyword>
<dbReference type="InterPro" id="IPR050482">
    <property type="entry name" value="Sensor_HK_TwoCompSys"/>
</dbReference>
<evidence type="ECO:0000256" key="1">
    <source>
        <dbReference type="ARBA" id="ARBA00000085"/>
    </source>
</evidence>
<dbReference type="PANTHER" id="PTHR24421:SF10">
    <property type="entry name" value="NITRATE_NITRITE SENSOR PROTEIN NARQ"/>
    <property type="match status" value="1"/>
</dbReference>
<evidence type="ECO:0000256" key="3">
    <source>
        <dbReference type="ARBA" id="ARBA00022553"/>
    </source>
</evidence>
<dbReference type="Pfam" id="PF02518">
    <property type="entry name" value="HATPase_c"/>
    <property type="match status" value="1"/>
</dbReference>
<feature type="transmembrane region" description="Helical" evidence="9">
    <location>
        <begin position="38"/>
        <end position="58"/>
    </location>
</feature>
<feature type="domain" description="Signal transduction histidine kinase subgroup 3 dimerisation and phosphoacceptor" evidence="11">
    <location>
        <begin position="220"/>
        <end position="285"/>
    </location>
</feature>
<feature type="transmembrane region" description="Helical" evidence="9">
    <location>
        <begin position="158"/>
        <end position="188"/>
    </location>
</feature>
<dbReference type="EMBL" id="BMHO01000002">
    <property type="protein sequence ID" value="GGD43789.1"/>
    <property type="molecule type" value="Genomic_DNA"/>
</dbReference>
<dbReference type="InterPro" id="IPR011712">
    <property type="entry name" value="Sig_transdc_His_kin_sub3_dim/P"/>
</dbReference>
<keyword evidence="3" id="KW-0597">Phosphoprotein</keyword>
<dbReference type="Gene3D" id="1.20.5.1930">
    <property type="match status" value="1"/>
</dbReference>
<feature type="domain" description="Histidine kinase/HSP90-like ATPase" evidence="10">
    <location>
        <begin position="332"/>
        <end position="418"/>
    </location>
</feature>
<accession>A0A916YG73</accession>
<feature type="transmembrane region" description="Helical" evidence="9">
    <location>
        <begin position="129"/>
        <end position="146"/>
    </location>
</feature>
<organism evidence="12 13">
    <name type="scientific">Microbacterium faecale</name>
    <dbReference type="NCBI Taxonomy" id="1804630"/>
    <lineage>
        <taxon>Bacteria</taxon>
        <taxon>Bacillati</taxon>
        <taxon>Actinomycetota</taxon>
        <taxon>Actinomycetes</taxon>
        <taxon>Micrococcales</taxon>
        <taxon>Microbacteriaceae</taxon>
        <taxon>Microbacterium</taxon>
    </lineage>
</organism>
<evidence type="ECO:0000256" key="5">
    <source>
        <dbReference type="ARBA" id="ARBA00022741"/>
    </source>
</evidence>
<keyword evidence="9" id="KW-0472">Membrane</keyword>
<keyword evidence="9" id="KW-1133">Transmembrane helix</keyword>
<dbReference type="Gene3D" id="3.30.565.10">
    <property type="entry name" value="Histidine kinase-like ATPase, C-terminal domain"/>
    <property type="match status" value="1"/>
</dbReference>
<name>A0A916YG73_9MICO</name>
<dbReference type="AlphaFoldDB" id="A0A916YG73"/>
<sequence length="423" mass="45264">MTGTTPASPGPAQGSGELALPRPPGFFRRWIDRHPRTVDIVIATVTVLIPAALIPIMAATVSEWPLLPVGFVCAAALFAATLLRRRIPFVLLVIAIITGAIPVVGEPLGVLSAWVALYSLAVFARSKQAWIGFALTTLVWFVTFLIDNTDSLDFAPDAAAPAVWIQVVAFFLQAASAFIVPTLVGLWVGGRRRYERALIARAEDLARERDQRAQLAVSEERTRIAREMHDIVSHSLTVMITLSEGAAAQAEAGSDRAPAAMRRVADTGRDSLAEMRRLLGVLRAPDAPAELAPLPVNGSIQTLVSQFRDAGLPVRWHGEGDPIPSGGGVALTTYRIVQESLTNVLRHAPHTRHVDVTATNIDGTITLTIDNETTAASPPADGTGRGLVGMRERAALHDGTVEAGPRPDGRWRVRVTLSTKGTT</sequence>
<keyword evidence="6 12" id="KW-0418">Kinase</keyword>
<dbReference type="EC" id="2.7.13.3" evidence="2"/>
<evidence type="ECO:0000256" key="6">
    <source>
        <dbReference type="ARBA" id="ARBA00022777"/>
    </source>
</evidence>
<evidence type="ECO:0000313" key="13">
    <source>
        <dbReference type="Proteomes" id="UP000633205"/>
    </source>
</evidence>
<dbReference type="GO" id="GO:0046983">
    <property type="term" value="F:protein dimerization activity"/>
    <property type="evidence" value="ECO:0007669"/>
    <property type="project" value="InterPro"/>
</dbReference>
<evidence type="ECO:0000256" key="7">
    <source>
        <dbReference type="ARBA" id="ARBA00022840"/>
    </source>
</evidence>
<keyword evidence="5" id="KW-0547">Nucleotide-binding</keyword>
<dbReference type="RefSeq" id="WP_188712847.1">
    <property type="nucleotide sequence ID" value="NZ_BMHO01000002.1"/>
</dbReference>
<comment type="catalytic activity">
    <reaction evidence="1">
        <text>ATP + protein L-histidine = ADP + protein N-phospho-L-histidine.</text>
        <dbReference type="EC" id="2.7.13.3"/>
    </reaction>
</comment>
<comment type="caution">
    <text evidence="12">The sequence shown here is derived from an EMBL/GenBank/DDBJ whole genome shotgun (WGS) entry which is preliminary data.</text>
</comment>
<evidence type="ECO:0000256" key="4">
    <source>
        <dbReference type="ARBA" id="ARBA00022679"/>
    </source>
</evidence>
<proteinExistence type="predicted"/>
<dbReference type="InterPro" id="IPR003594">
    <property type="entry name" value="HATPase_dom"/>
</dbReference>
<dbReference type="SUPFAM" id="SSF55874">
    <property type="entry name" value="ATPase domain of HSP90 chaperone/DNA topoisomerase II/histidine kinase"/>
    <property type="match status" value="1"/>
</dbReference>
<dbReference type="InterPro" id="IPR036890">
    <property type="entry name" value="HATPase_C_sf"/>
</dbReference>
<dbReference type="Proteomes" id="UP000633205">
    <property type="component" value="Unassembled WGS sequence"/>
</dbReference>
<reference evidence="12" key="1">
    <citation type="journal article" date="2014" name="Int. J. Syst. Evol. Microbiol.">
        <title>Complete genome sequence of Corynebacterium casei LMG S-19264T (=DSM 44701T), isolated from a smear-ripened cheese.</title>
        <authorList>
            <consortium name="US DOE Joint Genome Institute (JGI-PGF)"/>
            <person name="Walter F."/>
            <person name="Albersmeier A."/>
            <person name="Kalinowski J."/>
            <person name="Ruckert C."/>
        </authorList>
    </citation>
    <scope>NUCLEOTIDE SEQUENCE</scope>
    <source>
        <strain evidence="12">CGMCC 1.15152</strain>
    </source>
</reference>
<evidence type="ECO:0000256" key="2">
    <source>
        <dbReference type="ARBA" id="ARBA00012438"/>
    </source>
</evidence>
<evidence type="ECO:0000259" key="11">
    <source>
        <dbReference type="Pfam" id="PF07730"/>
    </source>
</evidence>
<dbReference type="GO" id="GO:0000155">
    <property type="term" value="F:phosphorelay sensor kinase activity"/>
    <property type="evidence" value="ECO:0007669"/>
    <property type="project" value="InterPro"/>
</dbReference>
<feature type="transmembrane region" description="Helical" evidence="9">
    <location>
        <begin position="90"/>
        <end position="117"/>
    </location>
</feature>
<evidence type="ECO:0000313" key="12">
    <source>
        <dbReference type="EMBL" id="GGD43789.1"/>
    </source>
</evidence>
<dbReference type="CDD" id="cd16917">
    <property type="entry name" value="HATPase_UhpB-NarQ-NarX-like"/>
    <property type="match status" value="1"/>
</dbReference>
<gene>
    <name evidence="12" type="ORF">GCM10010915_26110</name>
</gene>